<evidence type="ECO:0000313" key="4">
    <source>
        <dbReference type="EMBL" id="MCQ8279505.1"/>
    </source>
</evidence>
<protein>
    <submittedName>
        <fullName evidence="4">GNAT family N-acetyltransferase</fullName>
        <ecNumber evidence="4">2.3.1.-</ecNumber>
    </submittedName>
</protein>
<gene>
    <name evidence="4" type="ORF">NFI95_13750</name>
</gene>
<dbReference type="InterPro" id="IPR050832">
    <property type="entry name" value="Bact_Acetyltransf"/>
</dbReference>
<accession>A0ABT1W9E0</accession>
<organism evidence="4 5">
    <name type="scientific">Endosaccharibacter trunci</name>
    <dbReference type="NCBI Taxonomy" id="2812733"/>
    <lineage>
        <taxon>Bacteria</taxon>
        <taxon>Pseudomonadati</taxon>
        <taxon>Pseudomonadota</taxon>
        <taxon>Alphaproteobacteria</taxon>
        <taxon>Acetobacterales</taxon>
        <taxon>Acetobacteraceae</taxon>
        <taxon>Endosaccharibacter</taxon>
    </lineage>
</organism>
<dbReference type="RefSeq" id="WP_422864992.1">
    <property type="nucleotide sequence ID" value="NZ_JAMSKV010000013.1"/>
</dbReference>
<dbReference type="InterPro" id="IPR016890">
    <property type="entry name" value="UCP028520"/>
</dbReference>
<comment type="caution">
    <text evidence="4">The sequence shown here is derived from an EMBL/GenBank/DDBJ whole genome shotgun (WGS) entry which is preliminary data.</text>
</comment>
<dbReference type="Pfam" id="PF00583">
    <property type="entry name" value="Acetyltransf_1"/>
    <property type="match status" value="1"/>
</dbReference>
<dbReference type="EC" id="2.3.1.-" evidence="4"/>
<sequence length="165" mass="17766">MIAPIEPVGPTPSASLLALNQADATHLSDLDPAGLARLSGMAFMAARIGEADALLIAFDQDAAYASPNFLWFRQRYPRFVYVDRVVVAGQARGRGLARRLYEALFARAEAAGHERVVCEVNAEPPNPGSDAFHAALGFEPVGDGTPSAGKRVRYLLRPLRPEPAR</sequence>
<keyword evidence="1 4" id="KW-0808">Transferase</keyword>
<dbReference type="Gene3D" id="3.40.630.30">
    <property type="match status" value="1"/>
</dbReference>
<dbReference type="InterPro" id="IPR000182">
    <property type="entry name" value="GNAT_dom"/>
</dbReference>
<dbReference type="GO" id="GO:0016746">
    <property type="term" value="F:acyltransferase activity"/>
    <property type="evidence" value="ECO:0007669"/>
    <property type="project" value="UniProtKB-KW"/>
</dbReference>
<dbReference type="PANTHER" id="PTHR43877:SF2">
    <property type="entry name" value="AMINOALKYLPHOSPHONATE N-ACETYLTRANSFERASE-RELATED"/>
    <property type="match status" value="1"/>
</dbReference>
<dbReference type="PROSITE" id="PS51186">
    <property type="entry name" value="GNAT"/>
    <property type="match status" value="1"/>
</dbReference>
<name>A0ABT1W9E0_9PROT</name>
<proteinExistence type="predicted"/>
<dbReference type="PIRSF" id="PIRSF028520">
    <property type="entry name" value="UCP028520"/>
    <property type="match status" value="1"/>
</dbReference>
<dbReference type="EMBL" id="JAMSKV010000013">
    <property type="protein sequence ID" value="MCQ8279505.1"/>
    <property type="molecule type" value="Genomic_DNA"/>
</dbReference>
<dbReference type="SUPFAM" id="SSF55729">
    <property type="entry name" value="Acyl-CoA N-acyltransferases (Nat)"/>
    <property type="match status" value="1"/>
</dbReference>
<feature type="domain" description="N-acetyltransferase" evidence="3">
    <location>
        <begin position="14"/>
        <end position="160"/>
    </location>
</feature>
<dbReference type="PANTHER" id="PTHR43877">
    <property type="entry name" value="AMINOALKYLPHOSPHONATE N-ACETYLTRANSFERASE-RELATED-RELATED"/>
    <property type="match status" value="1"/>
</dbReference>
<evidence type="ECO:0000256" key="2">
    <source>
        <dbReference type="ARBA" id="ARBA00023315"/>
    </source>
</evidence>
<evidence type="ECO:0000256" key="1">
    <source>
        <dbReference type="ARBA" id="ARBA00022679"/>
    </source>
</evidence>
<evidence type="ECO:0000313" key="5">
    <source>
        <dbReference type="Proteomes" id="UP001524587"/>
    </source>
</evidence>
<evidence type="ECO:0000259" key="3">
    <source>
        <dbReference type="PROSITE" id="PS51186"/>
    </source>
</evidence>
<dbReference type="Proteomes" id="UP001524587">
    <property type="component" value="Unassembled WGS sequence"/>
</dbReference>
<dbReference type="InterPro" id="IPR016181">
    <property type="entry name" value="Acyl_CoA_acyltransferase"/>
</dbReference>
<dbReference type="CDD" id="cd04301">
    <property type="entry name" value="NAT_SF"/>
    <property type="match status" value="1"/>
</dbReference>
<keyword evidence="2 4" id="KW-0012">Acyltransferase</keyword>
<reference evidence="4 5" key="1">
    <citation type="submission" date="2022-06" db="EMBL/GenBank/DDBJ databases">
        <title>Endosaccharibacter gen. nov., sp. nov., endophytic bacteria isolated from sugarcane.</title>
        <authorList>
            <person name="Pitiwittayakul N."/>
            <person name="Yukphan P."/>
            <person name="Charoenyingcharoen P."/>
            <person name="Tanasupawat S."/>
        </authorList>
    </citation>
    <scope>NUCLEOTIDE SEQUENCE [LARGE SCALE GENOMIC DNA]</scope>
    <source>
        <strain evidence="4 5">KSS8</strain>
    </source>
</reference>
<keyword evidence="5" id="KW-1185">Reference proteome</keyword>